<evidence type="ECO:0000313" key="3">
    <source>
        <dbReference type="EMBL" id="WBW72383.1"/>
    </source>
</evidence>
<reference evidence="3 4" key="1">
    <citation type="journal article" date="2023" name="G3 (Bethesda)">
        <title>A high-quality reference genome for the fission yeast Schizosaccharomyces osmophilus.</title>
        <authorList>
            <person name="Jia G.S."/>
            <person name="Zhang W.C."/>
            <person name="Liang Y."/>
            <person name="Liu X.H."/>
            <person name="Rhind N."/>
            <person name="Pidoux A."/>
            <person name="Brysch-Herzberg M."/>
            <person name="Du L.L."/>
        </authorList>
    </citation>
    <scope>NUCLEOTIDE SEQUENCE [LARGE SCALE GENOMIC DNA]</scope>
    <source>
        <strain evidence="3 4">CBS 15793</strain>
    </source>
</reference>
<feature type="compositionally biased region" description="Polar residues" evidence="1">
    <location>
        <begin position="253"/>
        <end position="278"/>
    </location>
</feature>
<feature type="domain" description="CUE" evidence="2">
    <location>
        <begin position="17"/>
        <end position="60"/>
    </location>
</feature>
<dbReference type="Pfam" id="PF02845">
    <property type="entry name" value="CUE"/>
    <property type="match status" value="1"/>
</dbReference>
<dbReference type="InterPro" id="IPR003892">
    <property type="entry name" value="CUE"/>
</dbReference>
<dbReference type="AlphaFoldDB" id="A0AAE9WCU7"/>
<dbReference type="GO" id="GO:0031624">
    <property type="term" value="F:ubiquitin conjugating enzyme binding"/>
    <property type="evidence" value="ECO:0007669"/>
    <property type="project" value="TreeGrafter"/>
</dbReference>
<dbReference type="Proteomes" id="UP001212411">
    <property type="component" value="Chromosome 1"/>
</dbReference>
<dbReference type="GO" id="GO:0005737">
    <property type="term" value="C:cytoplasm"/>
    <property type="evidence" value="ECO:0007669"/>
    <property type="project" value="TreeGrafter"/>
</dbReference>
<dbReference type="PANTHER" id="PTHR16461:SF5">
    <property type="entry name" value="TOLL-INTERACTING PROTEIN"/>
    <property type="match status" value="1"/>
</dbReference>
<dbReference type="InterPro" id="IPR009060">
    <property type="entry name" value="UBA-like_sf"/>
</dbReference>
<evidence type="ECO:0000256" key="1">
    <source>
        <dbReference type="SAM" id="MobiDB-lite"/>
    </source>
</evidence>
<protein>
    <submittedName>
        <fullName evidence="3">CUE domain protein, TOLLIP-like protein</fullName>
    </submittedName>
</protein>
<dbReference type="RefSeq" id="XP_056036626.1">
    <property type="nucleotide sequence ID" value="XM_056180316.1"/>
</dbReference>
<feature type="compositionally biased region" description="Basic and acidic residues" evidence="1">
    <location>
        <begin position="314"/>
        <end position="342"/>
    </location>
</feature>
<proteinExistence type="predicted"/>
<evidence type="ECO:0000313" key="4">
    <source>
        <dbReference type="Proteomes" id="UP001212411"/>
    </source>
</evidence>
<organism evidence="3 4">
    <name type="scientific">Schizosaccharomyces osmophilus</name>
    <dbReference type="NCBI Taxonomy" id="2545709"/>
    <lineage>
        <taxon>Eukaryota</taxon>
        <taxon>Fungi</taxon>
        <taxon>Dikarya</taxon>
        <taxon>Ascomycota</taxon>
        <taxon>Taphrinomycotina</taxon>
        <taxon>Schizosaccharomycetes</taxon>
        <taxon>Schizosaccharomycetales</taxon>
        <taxon>Schizosaccharomycetaceae</taxon>
        <taxon>Schizosaccharomyces</taxon>
    </lineage>
</organism>
<accession>A0AAE9WCU7</accession>
<feature type="compositionally biased region" description="Acidic residues" evidence="1">
    <location>
        <begin position="303"/>
        <end position="313"/>
    </location>
</feature>
<dbReference type="CDD" id="cd14372">
    <property type="entry name" value="CUE_Cue5p_like"/>
    <property type="match status" value="1"/>
</dbReference>
<dbReference type="GO" id="GO:0043130">
    <property type="term" value="F:ubiquitin binding"/>
    <property type="evidence" value="ECO:0007669"/>
    <property type="project" value="InterPro"/>
</dbReference>
<feature type="compositionally biased region" description="Basic and acidic residues" evidence="1">
    <location>
        <begin position="355"/>
        <end position="382"/>
    </location>
</feature>
<feature type="compositionally biased region" description="Basic and acidic residues" evidence="1">
    <location>
        <begin position="113"/>
        <end position="134"/>
    </location>
</feature>
<name>A0AAE9WCU7_9SCHI</name>
<dbReference type="GeneID" id="80875005"/>
<feature type="compositionally biased region" description="Low complexity" evidence="1">
    <location>
        <begin position="404"/>
        <end position="421"/>
    </location>
</feature>
<feature type="region of interest" description="Disordered" evidence="1">
    <location>
        <begin position="296"/>
        <end position="460"/>
    </location>
</feature>
<dbReference type="PROSITE" id="PS51140">
    <property type="entry name" value="CUE"/>
    <property type="match status" value="1"/>
</dbReference>
<evidence type="ECO:0000259" key="2">
    <source>
        <dbReference type="PROSITE" id="PS51140"/>
    </source>
</evidence>
<feature type="region of interest" description="Disordered" evidence="1">
    <location>
        <begin position="67"/>
        <end position="135"/>
    </location>
</feature>
<feature type="compositionally biased region" description="Basic and acidic residues" evidence="1">
    <location>
        <begin position="237"/>
        <end position="252"/>
    </location>
</feature>
<dbReference type="FunFam" id="1.10.8.10:FF:000064">
    <property type="entry name" value="Similar to CUE domain-containing protein"/>
    <property type="match status" value="1"/>
</dbReference>
<dbReference type="SMART" id="SM00546">
    <property type="entry name" value="CUE"/>
    <property type="match status" value="1"/>
</dbReference>
<dbReference type="GO" id="GO:0006511">
    <property type="term" value="P:ubiquitin-dependent protein catabolic process"/>
    <property type="evidence" value="ECO:0007669"/>
    <property type="project" value="TreeGrafter"/>
</dbReference>
<feature type="region of interest" description="Disordered" evidence="1">
    <location>
        <begin position="177"/>
        <end position="282"/>
    </location>
</feature>
<feature type="compositionally biased region" description="Basic and acidic residues" evidence="1">
    <location>
        <begin position="17"/>
        <end position="29"/>
    </location>
</feature>
<gene>
    <name evidence="3" type="ORF">SOMG_01523</name>
</gene>
<dbReference type="Gene3D" id="1.10.8.10">
    <property type="entry name" value="DNA helicase RuvA subunit, C-terminal domain"/>
    <property type="match status" value="1"/>
</dbReference>
<sequence>MNSEATAPRLPNRPPHKHEQAKASLKEAFPDTDDAIIRAVLAASGFRVEPAFNALLGLNDPSVADELEQLYSSPSPAPPQAPSRESARKQLEEDEMCARRLAKRYQKYPASNGDRKPTMDRKAVPRSENRKYSYDEDNEDYSFIEDDLPVLKDNFVRGFQSIKQRSMAWMDKVASKLEGGDEYEENNYESPAYSKRSQKPASTAADLESAYEDNPPPMPARRSAKPDTTISLPPYEADPHMLNEKDFERLRLESTSSPLMGRSSLASTRKSVESSSSAFAGGQSLVLDSNGAIESSNSAFALDDSDLESTYEEDTAKKDSTIVANKEKDADQQQRENARDLESVSEEQYGPAPKTDQEDAVKENDKKDTTKDSNADKIETKSIQDASNINENTEHDKEEKKHTANGVSASANANSNTNTKTENVEHEKKDEPSNSNEKPKDEEDTKEKTTASEKKDEPIS</sequence>
<feature type="compositionally biased region" description="Basic and acidic residues" evidence="1">
    <location>
        <begin position="422"/>
        <end position="460"/>
    </location>
</feature>
<keyword evidence="4" id="KW-1185">Reference proteome</keyword>
<dbReference type="InterPro" id="IPR041807">
    <property type="entry name" value="Cue5/Don1_CUE"/>
</dbReference>
<dbReference type="PANTHER" id="PTHR16461">
    <property type="entry name" value="TOLL-INTERACTING PROTEIN"/>
    <property type="match status" value="1"/>
</dbReference>
<dbReference type="KEGG" id="som:SOMG_01523"/>
<feature type="region of interest" description="Disordered" evidence="1">
    <location>
        <begin position="1"/>
        <end position="29"/>
    </location>
</feature>
<dbReference type="EMBL" id="CP115611">
    <property type="protein sequence ID" value="WBW72383.1"/>
    <property type="molecule type" value="Genomic_DNA"/>
</dbReference>
<dbReference type="SUPFAM" id="SSF46934">
    <property type="entry name" value="UBA-like"/>
    <property type="match status" value="1"/>
</dbReference>
<feature type="compositionally biased region" description="Basic and acidic residues" evidence="1">
    <location>
        <begin position="392"/>
        <end position="402"/>
    </location>
</feature>